<dbReference type="SUPFAM" id="SSF57302">
    <property type="entry name" value="Snake toxin-like"/>
    <property type="match status" value="1"/>
</dbReference>
<evidence type="ECO:0000313" key="2">
    <source>
        <dbReference type="EMBL" id="CAB3406141.1"/>
    </source>
</evidence>
<protein>
    <recommendedName>
        <fullName evidence="4">UPAR/Ly6 domain-containing protein</fullName>
    </recommendedName>
</protein>
<evidence type="ECO:0008006" key="4">
    <source>
        <dbReference type="Google" id="ProtNLM"/>
    </source>
</evidence>
<keyword evidence="1" id="KW-0732">Signal</keyword>
<accession>A0A8S1EWK1</accession>
<dbReference type="EMBL" id="CADEPM010000005">
    <property type="protein sequence ID" value="CAB3406141.1"/>
    <property type="molecule type" value="Genomic_DNA"/>
</dbReference>
<feature type="chain" id="PRO_5035926941" description="UPAR/Ly6 domain-containing protein" evidence="1">
    <location>
        <begin position="18"/>
        <end position="141"/>
    </location>
</feature>
<organism evidence="2 3">
    <name type="scientific">Caenorhabditis bovis</name>
    <dbReference type="NCBI Taxonomy" id="2654633"/>
    <lineage>
        <taxon>Eukaryota</taxon>
        <taxon>Metazoa</taxon>
        <taxon>Ecdysozoa</taxon>
        <taxon>Nematoda</taxon>
        <taxon>Chromadorea</taxon>
        <taxon>Rhabditida</taxon>
        <taxon>Rhabditina</taxon>
        <taxon>Rhabditomorpha</taxon>
        <taxon>Rhabditoidea</taxon>
        <taxon>Rhabditidae</taxon>
        <taxon>Peloderinae</taxon>
        <taxon>Caenorhabditis</taxon>
    </lineage>
</organism>
<sequence length="141" mass="14962">MLARILFVLLLAPTAYSLICNSCDSFLSCNTPFPETCPPRAHCYTLKKHGTGEIIMKGCVHSCANLPYTENAHCETCHHADFCNSGGVPIGNGAGFDTSHHSIGGGAAPYYDIGHGVYPRNGAPTFAASIATILIAKFLVF</sequence>
<gene>
    <name evidence="2" type="ORF">CBOVIS_LOCUS8254</name>
</gene>
<feature type="signal peptide" evidence="1">
    <location>
        <begin position="1"/>
        <end position="17"/>
    </location>
</feature>
<reference evidence="2 3" key="1">
    <citation type="submission" date="2020-04" db="EMBL/GenBank/DDBJ databases">
        <authorList>
            <person name="Laetsch R D."/>
            <person name="Stevens L."/>
            <person name="Kumar S."/>
            <person name="Blaxter L. M."/>
        </authorList>
    </citation>
    <scope>NUCLEOTIDE SEQUENCE [LARGE SCALE GENOMIC DNA]</scope>
</reference>
<comment type="caution">
    <text evidence="2">The sequence shown here is derived from an EMBL/GenBank/DDBJ whole genome shotgun (WGS) entry which is preliminary data.</text>
</comment>
<dbReference type="InterPro" id="IPR045860">
    <property type="entry name" value="Snake_toxin-like_sf"/>
</dbReference>
<dbReference type="AlphaFoldDB" id="A0A8S1EWK1"/>
<evidence type="ECO:0000313" key="3">
    <source>
        <dbReference type="Proteomes" id="UP000494206"/>
    </source>
</evidence>
<keyword evidence="3" id="KW-1185">Reference proteome</keyword>
<dbReference type="OrthoDB" id="5772619at2759"/>
<dbReference type="Proteomes" id="UP000494206">
    <property type="component" value="Unassembled WGS sequence"/>
</dbReference>
<evidence type="ECO:0000256" key="1">
    <source>
        <dbReference type="SAM" id="SignalP"/>
    </source>
</evidence>
<name>A0A8S1EWK1_9PELO</name>
<proteinExistence type="predicted"/>